<dbReference type="GO" id="GO:0016853">
    <property type="term" value="F:isomerase activity"/>
    <property type="evidence" value="ECO:0007669"/>
    <property type="project" value="UniProtKB-KW"/>
</dbReference>
<dbReference type="InterPro" id="IPR003719">
    <property type="entry name" value="Phenazine_PhzF-like"/>
</dbReference>
<dbReference type="SUPFAM" id="SSF54506">
    <property type="entry name" value="Diaminopimelate epimerase-like"/>
    <property type="match status" value="1"/>
</dbReference>
<proteinExistence type="inferred from homology"/>
<protein>
    <submittedName>
        <fullName evidence="4">PhzF family phenazine biosynthesis protein</fullName>
    </submittedName>
</protein>
<dbReference type="EMBL" id="JACPUR010000007">
    <property type="protein sequence ID" value="MBI3126645.1"/>
    <property type="molecule type" value="Genomic_DNA"/>
</dbReference>
<reference evidence="4" key="1">
    <citation type="submission" date="2020-07" db="EMBL/GenBank/DDBJ databases">
        <title>Huge and variable diversity of episymbiotic CPR bacteria and DPANN archaea in groundwater ecosystems.</title>
        <authorList>
            <person name="He C.Y."/>
            <person name="Keren R."/>
            <person name="Whittaker M."/>
            <person name="Farag I.F."/>
            <person name="Doudna J."/>
            <person name="Cate J.H.D."/>
            <person name="Banfield J.F."/>
        </authorList>
    </citation>
    <scope>NUCLEOTIDE SEQUENCE</scope>
    <source>
        <strain evidence="4">NC_groundwater_763_Ag_S-0.2um_68_21</strain>
    </source>
</reference>
<evidence type="ECO:0000313" key="4">
    <source>
        <dbReference type="EMBL" id="MBI3126645.1"/>
    </source>
</evidence>
<gene>
    <name evidence="4" type="ORF">HYZ11_03470</name>
</gene>
<dbReference type="Proteomes" id="UP000782312">
    <property type="component" value="Unassembled WGS sequence"/>
</dbReference>
<comment type="caution">
    <text evidence="4">The sequence shown here is derived from an EMBL/GenBank/DDBJ whole genome shotgun (WGS) entry which is preliminary data.</text>
</comment>
<dbReference type="Gene3D" id="3.10.310.10">
    <property type="entry name" value="Diaminopimelate Epimerase, Chain A, domain 1"/>
    <property type="match status" value="2"/>
</dbReference>
<feature type="active site" evidence="3">
    <location>
        <position position="46"/>
    </location>
</feature>
<sequence>MPCPLLQVDAFTAVPFAGNPAAVCLLGAPADPEWMQRVAREMNLSETAFLAKRPDGWGLRWFTPTVEIALCGHATLASAHVLWEEGLQKPSEEIRFHTKSGPLACRRAGDWIEMDFPATREEPAQPPEGLAEALGATPRYVGRSRFDFLVEVDSEETLRALAPDHALLRALPVRGVIVTCRSERPKYDFVSRFFAPGSGIEEDPVTGSAHCCLGPFWGKRLKKTEMTGFQASARGGVVRVTVMGERVLLGGQAVTVLRGTLL</sequence>
<evidence type="ECO:0000256" key="2">
    <source>
        <dbReference type="ARBA" id="ARBA00023235"/>
    </source>
</evidence>
<organism evidence="4 5">
    <name type="scientific">Tectimicrobiota bacterium</name>
    <dbReference type="NCBI Taxonomy" id="2528274"/>
    <lineage>
        <taxon>Bacteria</taxon>
        <taxon>Pseudomonadati</taxon>
        <taxon>Nitrospinota/Tectimicrobiota group</taxon>
        <taxon>Candidatus Tectimicrobiota</taxon>
    </lineage>
</organism>
<accession>A0A932HVW3</accession>
<evidence type="ECO:0000256" key="3">
    <source>
        <dbReference type="PIRSR" id="PIRSR016184-1"/>
    </source>
</evidence>
<dbReference type="PANTHER" id="PTHR13774">
    <property type="entry name" value="PHENAZINE BIOSYNTHESIS PROTEIN"/>
    <property type="match status" value="1"/>
</dbReference>
<dbReference type="Pfam" id="PF02567">
    <property type="entry name" value="PhzC-PhzF"/>
    <property type="match status" value="1"/>
</dbReference>
<name>A0A932HVW3_UNCTE</name>
<comment type="similarity">
    <text evidence="1">Belongs to the PhzF family.</text>
</comment>
<dbReference type="PIRSF" id="PIRSF016184">
    <property type="entry name" value="PhzC_PhzF"/>
    <property type="match status" value="1"/>
</dbReference>
<dbReference type="AlphaFoldDB" id="A0A932HVW3"/>
<evidence type="ECO:0000256" key="1">
    <source>
        <dbReference type="ARBA" id="ARBA00008270"/>
    </source>
</evidence>
<dbReference type="NCBIfam" id="TIGR00654">
    <property type="entry name" value="PhzF_family"/>
    <property type="match status" value="1"/>
</dbReference>
<dbReference type="PANTHER" id="PTHR13774:SF17">
    <property type="entry name" value="PHENAZINE BIOSYNTHESIS-LIKE DOMAIN-CONTAINING PROTEIN"/>
    <property type="match status" value="1"/>
</dbReference>
<keyword evidence="2" id="KW-0413">Isomerase</keyword>
<evidence type="ECO:0000313" key="5">
    <source>
        <dbReference type="Proteomes" id="UP000782312"/>
    </source>
</evidence>
<dbReference type="GO" id="GO:0005737">
    <property type="term" value="C:cytoplasm"/>
    <property type="evidence" value="ECO:0007669"/>
    <property type="project" value="TreeGrafter"/>
</dbReference>